<dbReference type="InterPro" id="IPR001792">
    <property type="entry name" value="Acylphosphatase-like_dom"/>
</dbReference>
<feature type="active site" evidence="5">
    <location>
        <position position="18"/>
    </location>
</feature>
<evidence type="ECO:0000259" key="8">
    <source>
        <dbReference type="PROSITE" id="PS51160"/>
    </source>
</evidence>
<dbReference type="PROSITE" id="PS00151">
    <property type="entry name" value="ACYLPHOSPHATASE_2"/>
    <property type="match status" value="1"/>
</dbReference>
<sequence>MLKKQFFIYGLVQGVGFRYFTWKTATQIGVKGYVRNRQDGSVEVVATGTNTQLAQLSAWLNHGPRTASVEQVIEQDYADSHVFSDFAVRY</sequence>
<evidence type="ECO:0000256" key="5">
    <source>
        <dbReference type="PROSITE-ProRule" id="PRU00520"/>
    </source>
</evidence>
<dbReference type="EMBL" id="JAQAHH010000001">
    <property type="protein sequence ID" value="MDP9499419.1"/>
    <property type="molecule type" value="Genomic_DNA"/>
</dbReference>
<dbReference type="NCBIfam" id="NF011000">
    <property type="entry name" value="PRK14426.1"/>
    <property type="match status" value="1"/>
</dbReference>
<dbReference type="PROSITE" id="PS00150">
    <property type="entry name" value="ACYLPHOSPHATASE_1"/>
    <property type="match status" value="1"/>
</dbReference>
<evidence type="ECO:0000256" key="6">
    <source>
        <dbReference type="RuleBase" id="RU000553"/>
    </source>
</evidence>
<keyword evidence="5 6" id="KW-0378">Hydrolase</keyword>
<proteinExistence type="inferred from homology"/>
<dbReference type="PROSITE" id="PS51160">
    <property type="entry name" value="ACYLPHOSPHATASE_3"/>
    <property type="match status" value="1"/>
</dbReference>
<evidence type="ECO:0000313" key="9">
    <source>
        <dbReference type="EMBL" id="MDP9499419.1"/>
    </source>
</evidence>
<comment type="caution">
    <text evidence="9">The sequence shown here is derived from an EMBL/GenBank/DDBJ whole genome shotgun (WGS) entry which is preliminary data.</text>
</comment>
<evidence type="ECO:0000256" key="3">
    <source>
        <dbReference type="ARBA" id="ARBA00015991"/>
    </source>
</evidence>
<dbReference type="Gene3D" id="3.30.70.100">
    <property type="match status" value="1"/>
</dbReference>
<feature type="active site" evidence="5">
    <location>
        <position position="36"/>
    </location>
</feature>
<comment type="catalytic activity">
    <reaction evidence="4 5 6">
        <text>an acyl phosphate + H2O = a carboxylate + phosphate + H(+)</text>
        <dbReference type="Rhea" id="RHEA:14965"/>
        <dbReference type="ChEBI" id="CHEBI:15377"/>
        <dbReference type="ChEBI" id="CHEBI:15378"/>
        <dbReference type="ChEBI" id="CHEBI:29067"/>
        <dbReference type="ChEBI" id="CHEBI:43474"/>
        <dbReference type="ChEBI" id="CHEBI:59918"/>
        <dbReference type="EC" id="3.6.1.7"/>
    </reaction>
</comment>
<dbReference type="InterPro" id="IPR020456">
    <property type="entry name" value="Acylphosphatase"/>
</dbReference>
<dbReference type="Pfam" id="PF00708">
    <property type="entry name" value="Acylphosphatase"/>
    <property type="match status" value="1"/>
</dbReference>
<dbReference type="PANTHER" id="PTHR47268">
    <property type="entry name" value="ACYLPHOSPHATASE"/>
    <property type="match status" value="1"/>
</dbReference>
<dbReference type="InterPro" id="IPR036046">
    <property type="entry name" value="Acylphosphatase-like_dom_sf"/>
</dbReference>
<dbReference type="EC" id="3.6.1.7" evidence="2 5"/>
<dbReference type="SUPFAM" id="SSF54975">
    <property type="entry name" value="Acylphosphatase/BLUF domain-like"/>
    <property type="match status" value="1"/>
</dbReference>
<dbReference type="PANTHER" id="PTHR47268:SF4">
    <property type="entry name" value="ACYLPHOSPHATASE"/>
    <property type="match status" value="1"/>
</dbReference>
<name>A0ABT9KBG4_9PAST</name>
<feature type="domain" description="Acylphosphatase-like" evidence="8">
    <location>
        <begin position="3"/>
        <end position="90"/>
    </location>
</feature>
<accession>A0ABT9KBG4</accession>
<dbReference type="GO" id="GO:0003998">
    <property type="term" value="F:acylphosphatase activity"/>
    <property type="evidence" value="ECO:0007669"/>
    <property type="project" value="UniProtKB-EC"/>
</dbReference>
<evidence type="ECO:0000256" key="7">
    <source>
        <dbReference type="RuleBase" id="RU004168"/>
    </source>
</evidence>
<evidence type="ECO:0000256" key="4">
    <source>
        <dbReference type="ARBA" id="ARBA00047645"/>
    </source>
</evidence>
<evidence type="ECO:0000313" key="10">
    <source>
        <dbReference type="Proteomes" id="UP001224083"/>
    </source>
</evidence>
<evidence type="ECO:0000256" key="1">
    <source>
        <dbReference type="ARBA" id="ARBA00005614"/>
    </source>
</evidence>
<reference evidence="9 10" key="1">
    <citation type="submission" date="2022-12" db="EMBL/GenBank/DDBJ databases">
        <title>Genome sequence of Pasteurellaceae Bisgaard Taxon 45.</title>
        <authorList>
            <person name="Foggin C."/>
            <person name="Rosen L.E."/>
            <person name="Henton M."/>
            <person name="Buys A."/>
            <person name="Floyd T."/>
            <person name="Turner A.D."/>
            <person name="Tarbin J."/>
            <person name="Lloyd A.S."/>
            <person name="Chaitezvi C."/>
            <person name="Ellis R.J."/>
            <person name="Roberts H.C."/>
            <person name="Dastjerdi A."/>
            <person name="Nunez A."/>
            <person name="Van Vliet A.H."/>
            <person name="Steinbach F."/>
        </authorList>
    </citation>
    <scope>NUCLEOTIDE SEQUENCE [LARGE SCALE GENOMIC DNA]</scope>
    <source>
        <strain evidence="9 10">VF20HR</strain>
    </source>
</reference>
<dbReference type="NCBIfam" id="NF011019">
    <property type="entry name" value="PRK14448.1"/>
    <property type="match status" value="1"/>
</dbReference>
<gene>
    <name evidence="9" type="ORF">O7M46_00400</name>
</gene>
<comment type="similarity">
    <text evidence="1 7">Belongs to the acylphosphatase family.</text>
</comment>
<dbReference type="Proteomes" id="UP001224083">
    <property type="component" value="Unassembled WGS sequence"/>
</dbReference>
<evidence type="ECO:0000256" key="2">
    <source>
        <dbReference type="ARBA" id="ARBA00012150"/>
    </source>
</evidence>
<organism evidence="9 10">
    <name type="scientific">Bisgaard Taxon 45</name>
    <dbReference type="NCBI Taxonomy" id="304289"/>
    <lineage>
        <taxon>Bacteria</taxon>
        <taxon>Pseudomonadati</taxon>
        <taxon>Pseudomonadota</taxon>
        <taxon>Gammaproteobacteria</taxon>
        <taxon>Pasteurellales</taxon>
        <taxon>Pasteurellaceae</taxon>
    </lineage>
</organism>
<protein>
    <recommendedName>
        <fullName evidence="3 5">Acylphosphatase</fullName>
        <ecNumber evidence="2 5">3.6.1.7</ecNumber>
    </recommendedName>
</protein>
<keyword evidence="10" id="KW-1185">Reference proteome</keyword>
<dbReference type="InterPro" id="IPR017968">
    <property type="entry name" value="Acylphosphatase_CS"/>
</dbReference>